<protein>
    <submittedName>
        <fullName evidence="1">Uncharacterized protein</fullName>
    </submittedName>
</protein>
<organism evidence="1 2">
    <name type="scientific">Aquisphaera giovannonii</name>
    <dbReference type="NCBI Taxonomy" id="406548"/>
    <lineage>
        <taxon>Bacteria</taxon>
        <taxon>Pseudomonadati</taxon>
        <taxon>Planctomycetota</taxon>
        <taxon>Planctomycetia</taxon>
        <taxon>Isosphaerales</taxon>
        <taxon>Isosphaeraceae</taxon>
        <taxon>Aquisphaera</taxon>
    </lineage>
</organism>
<proteinExistence type="predicted"/>
<sequence>MSATAPRHTVADFLDRLADGRSGDEEWRALAVAHCEDAVLEDARCRCMRLAIAAPPWRDRSAAGREGFRALASELRDSGWA</sequence>
<dbReference type="KEGG" id="agv:OJF2_36300"/>
<accession>A0A5B9W4N5</accession>
<gene>
    <name evidence="1" type="ORF">OJF2_36300</name>
</gene>
<name>A0A5B9W4N5_9BACT</name>
<dbReference type="EMBL" id="CP042997">
    <property type="protein sequence ID" value="QEH35085.1"/>
    <property type="molecule type" value="Genomic_DNA"/>
</dbReference>
<dbReference type="Proteomes" id="UP000324233">
    <property type="component" value="Chromosome"/>
</dbReference>
<dbReference type="RefSeq" id="WP_148594929.1">
    <property type="nucleotide sequence ID" value="NZ_CP042997.1"/>
</dbReference>
<dbReference type="AlphaFoldDB" id="A0A5B9W4N5"/>
<reference evidence="1 2" key="1">
    <citation type="submission" date="2019-08" db="EMBL/GenBank/DDBJ databases">
        <title>Deep-cultivation of Planctomycetes and their phenomic and genomic characterization uncovers novel biology.</title>
        <authorList>
            <person name="Wiegand S."/>
            <person name="Jogler M."/>
            <person name="Boedeker C."/>
            <person name="Pinto D."/>
            <person name="Vollmers J."/>
            <person name="Rivas-Marin E."/>
            <person name="Kohn T."/>
            <person name="Peeters S.H."/>
            <person name="Heuer A."/>
            <person name="Rast P."/>
            <person name="Oberbeckmann S."/>
            <person name="Bunk B."/>
            <person name="Jeske O."/>
            <person name="Meyerdierks A."/>
            <person name="Storesund J.E."/>
            <person name="Kallscheuer N."/>
            <person name="Luecker S."/>
            <person name="Lage O.M."/>
            <person name="Pohl T."/>
            <person name="Merkel B.J."/>
            <person name="Hornburger P."/>
            <person name="Mueller R.-W."/>
            <person name="Bruemmer F."/>
            <person name="Labrenz M."/>
            <person name="Spormann A.M."/>
            <person name="Op den Camp H."/>
            <person name="Overmann J."/>
            <person name="Amann R."/>
            <person name="Jetten M.S.M."/>
            <person name="Mascher T."/>
            <person name="Medema M.H."/>
            <person name="Devos D.P."/>
            <person name="Kaster A.-K."/>
            <person name="Ovreas L."/>
            <person name="Rohde M."/>
            <person name="Galperin M.Y."/>
            <person name="Jogler C."/>
        </authorList>
    </citation>
    <scope>NUCLEOTIDE SEQUENCE [LARGE SCALE GENOMIC DNA]</scope>
    <source>
        <strain evidence="1 2">OJF2</strain>
    </source>
</reference>
<keyword evidence="2" id="KW-1185">Reference proteome</keyword>
<evidence type="ECO:0000313" key="2">
    <source>
        <dbReference type="Proteomes" id="UP000324233"/>
    </source>
</evidence>
<evidence type="ECO:0000313" key="1">
    <source>
        <dbReference type="EMBL" id="QEH35085.1"/>
    </source>
</evidence>